<feature type="compositionally biased region" description="Polar residues" evidence="2">
    <location>
        <begin position="472"/>
        <end position="485"/>
    </location>
</feature>
<organism evidence="3 4">
    <name type="scientific">Perkinsus chesapeaki</name>
    <name type="common">Clam parasite</name>
    <name type="synonym">Perkinsus andrewsi</name>
    <dbReference type="NCBI Taxonomy" id="330153"/>
    <lineage>
        <taxon>Eukaryota</taxon>
        <taxon>Sar</taxon>
        <taxon>Alveolata</taxon>
        <taxon>Perkinsozoa</taxon>
        <taxon>Perkinsea</taxon>
        <taxon>Perkinsida</taxon>
        <taxon>Perkinsidae</taxon>
        <taxon>Perkinsus</taxon>
    </lineage>
</organism>
<reference evidence="3 4" key="1">
    <citation type="submission" date="2020-04" db="EMBL/GenBank/DDBJ databases">
        <title>Perkinsus chesapeaki whole genome sequence.</title>
        <authorList>
            <person name="Bogema D.R."/>
        </authorList>
    </citation>
    <scope>NUCLEOTIDE SEQUENCE [LARGE SCALE GENOMIC DNA]</scope>
    <source>
        <strain evidence="3">ATCC PRA-425</strain>
    </source>
</reference>
<feature type="region of interest" description="Disordered" evidence="2">
    <location>
        <begin position="402"/>
        <end position="435"/>
    </location>
</feature>
<evidence type="ECO:0000256" key="1">
    <source>
        <dbReference type="SAM" id="Coils"/>
    </source>
</evidence>
<protein>
    <submittedName>
        <fullName evidence="3">Uncharacterized protein</fullName>
    </submittedName>
</protein>
<keyword evidence="1" id="KW-0175">Coiled coil</keyword>
<proteinExistence type="predicted"/>
<evidence type="ECO:0000256" key="2">
    <source>
        <dbReference type="SAM" id="MobiDB-lite"/>
    </source>
</evidence>
<feature type="region of interest" description="Disordered" evidence="2">
    <location>
        <begin position="251"/>
        <end position="273"/>
    </location>
</feature>
<feature type="region of interest" description="Disordered" evidence="2">
    <location>
        <begin position="600"/>
        <end position="620"/>
    </location>
</feature>
<gene>
    <name evidence="3" type="ORF">FOL47_002728</name>
</gene>
<comment type="caution">
    <text evidence="3">The sequence shown here is derived from an EMBL/GenBank/DDBJ whole genome shotgun (WGS) entry which is preliminary data.</text>
</comment>
<evidence type="ECO:0000313" key="4">
    <source>
        <dbReference type="Proteomes" id="UP000591131"/>
    </source>
</evidence>
<feature type="compositionally biased region" description="Low complexity" evidence="2">
    <location>
        <begin position="253"/>
        <end position="268"/>
    </location>
</feature>
<evidence type="ECO:0000313" key="3">
    <source>
        <dbReference type="EMBL" id="KAF4669078.1"/>
    </source>
</evidence>
<dbReference type="Proteomes" id="UP000591131">
    <property type="component" value="Unassembled WGS sequence"/>
</dbReference>
<dbReference type="OrthoDB" id="435617at2759"/>
<sequence>MSELTKEDSVWRRARQLLDRLDDTDSHDPGQGDLLTASADIMRSLVQDHDRKPASLLHIVCAQKERISALEAMQGCLPGQQHYVPIQTALEGSSISSVQQAYGDPQVIRELQCQLGEARKEAGLLREQIQKIRKNKEEEIRFGLDVARTLAKEEGSLSLVPTDGLLTPRLFARQRTLLVSVIKAAHELRDDNVKLSLQLSQARASLKGLERLGGEAAIKALTAALESRDRQLAEKDARIANLCGRLASTANRSSVRSPVSDSESSVLSDKTTLEGSEAEKAILVDTQETGMFASSTVELSGPVAGNASTTGKVGYGTSCGGQLIGQTEVDRDESAAEKSETSESPVRAPSLRISKGPRQHVSRTMAPPPAPLLIGRDIQEAAEMSIEAIEAAATVRNSTVMQADTETEEDHVRRPPPQPNTVDVLDPPMAVSTPGRVSDVTRLSLSATTFNGVRRRPAGNVPSSRLDFSASARPSTETEVPNTTGGHCPTVGPPSVDLLRAWRPNSGGLSGQESPVMWAPQPAMVQRRYSANTYTAGGQRRLIARQLSGTPILAASEAVQRRDTPNGHCGPAGLVRQSPSPPSLTSLIPRPPHFINLGSLSHRSTMGSSSTAPSSRQSSTAQFVPIIGSPVPSAPSFLSGLSSSPDGGGASATPGGMRMVSNTPIPQLALHKAYTPGLPVWSTAGGGGPTSARGNSTSVFGPSVLRSARVLAAHCLQGRGGLETDAALRSLQILVDNFNRLGPSLACDLIHRISMVDSRREDLPRICKKFINVTSAELPFHIDLVPAPDAIKAVEGFWELGHRAVAKRLLTNLQTSWLEPLTEKVQRTPFRTPHRQYGDLYKRRGQAEDTLVLSCPVLSQMHSNELKALWRIVDSIVAEAGDEPVPEGTVEILRHELHPLRRVLQKCLTDRERMAVPCSSVSA</sequence>
<dbReference type="AlphaFoldDB" id="A0A7J6MBW7"/>
<feature type="region of interest" description="Disordered" evidence="2">
    <location>
        <begin position="454"/>
        <end position="490"/>
    </location>
</feature>
<feature type="compositionally biased region" description="Basic and acidic residues" evidence="2">
    <location>
        <begin position="328"/>
        <end position="341"/>
    </location>
</feature>
<feature type="coiled-coil region" evidence="1">
    <location>
        <begin position="108"/>
        <end position="135"/>
    </location>
</feature>
<feature type="region of interest" description="Disordered" evidence="2">
    <location>
        <begin position="637"/>
        <end position="656"/>
    </location>
</feature>
<keyword evidence="4" id="KW-1185">Reference proteome</keyword>
<feature type="region of interest" description="Disordered" evidence="2">
    <location>
        <begin position="328"/>
        <end position="351"/>
    </location>
</feature>
<accession>A0A7J6MBW7</accession>
<dbReference type="EMBL" id="JAAPAO010000178">
    <property type="protein sequence ID" value="KAF4669078.1"/>
    <property type="molecule type" value="Genomic_DNA"/>
</dbReference>
<name>A0A7J6MBW7_PERCH</name>
<feature type="compositionally biased region" description="Low complexity" evidence="2">
    <location>
        <begin position="604"/>
        <end position="620"/>
    </location>
</feature>